<dbReference type="InterPro" id="IPR000383">
    <property type="entry name" value="Xaa-Pro-like_dom"/>
</dbReference>
<dbReference type="Pfam" id="PF08530">
    <property type="entry name" value="PepX_C"/>
    <property type="match status" value="1"/>
</dbReference>
<dbReference type="PANTHER" id="PTHR43056">
    <property type="entry name" value="PEPTIDASE S9 PROLYL OLIGOPEPTIDASE"/>
    <property type="match status" value="1"/>
</dbReference>
<protein>
    <recommendedName>
        <fullName evidence="2">Xaa-Pro dipeptidyl-peptidase C-terminal domain-containing protein</fullName>
    </recommendedName>
</protein>
<dbReference type="Proteomes" id="UP000266273">
    <property type="component" value="Unassembled WGS sequence"/>
</dbReference>
<dbReference type="InterPro" id="IPR008979">
    <property type="entry name" value="Galactose-bd-like_sf"/>
</dbReference>
<name>A0A397Q0Q7_9HYPH</name>
<dbReference type="AlphaFoldDB" id="A0A397Q0Q7"/>
<dbReference type="InterPro" id="IPR013736">
    <property type="entry name" value="Xaa-Pro_dipept_C"/>
</dbReference>
<dbReference type="SMART" id="SM00939">
    <property type="entry name" value="PepX_C"/>
    <property type="match status" value="1"/>
</dbReference>
<dbReference type="GO" id="GO:0008239">
    <property type="term" value="F:dipeptidyl-peptidase activity"/>
    <property type="evidence" value="ECO:0007669"/>
    <property type="project" value="InterPro"/>
</dbReference>
<dbReference type="Gene3D" id="1.10.3020.10">
    <property type="entry name" value="alpha-amino acid ester hydrolase ( Helical cap domain)"/>
    <property type="match status" value="1"/>
</dbReference>
<accession>A0A397Q0Q7</accession>
<dbReference type="InterPro" id="IPR050585">
    <property type="entry name" value="Xaa-Pro_dipeptidyl-ppase/CocE"/>
</dbReference>
<comment type="caution">
    <text evidence="3">The sequence shown here is derived from an EMBL/GenBank/DDBJ whole genome shotgun (WGS) entry which is preliminary data.</text>
</comment>
<dbReference type="Gene3D" id="3.40.50.1820">
    <property type="entry name" value="alpha/beta hydrolase"/>
    <property type="match status" value="1"/>
</dbReference>
<proteinExistence type="predicted"/>
<evidence type="ECO:0000313" key="4">
    <source>
        <dbReference type="Proteomes" id="UP000266273"/>
    </source>
</evidence>
<dbReference type="SUPFAM" id="SSF53474">
    <property type="entry name" value="alpha/beta-Hydrolases"/>
    <property type="match status" value="1"/>
</dbReference>
<dbReference type="InterPro" id="IPR029058">
    <property type="entry name" value="AB_hydrolase_fold"/>
</dbReference>
<evidence type="ECO:0000256" key="1">
    <source>
        <dbReference type="ARBA" id="ARBA00022801"/>
    </source>
</evidence>
<reference evidence="3 4" key="1">
    <citation type="submission" date="2018-08" db="EMBL/GenBank/DDBJ databases">
        <title>Genomic Encyclopedia of Archaeal and Bacterial Type Strains, Phase II (KMG-II): from individual species to whole genera.</title>
        <authorList>
            <person name="Goeker M."/>
        </authorList>
    </citation>
    <scope>NUCLEOTIDE SEQUENCE [LARGE SCALE GENOMIC DNA]</scope>
    <source>
        <strain evidence="3 4">DSM 5002</strain>
    </source>
</reference>
<dbReference type="PANTHER" id="PTHR43056:SF10">
    <property type="entry name" value="COCE_NOND FAMILY, PUTATIVE (AFU_ORTHOLOGUE AFUA_7G00600)-RELATED"/>
    <property type="match status" value="1"/>
</dbReference>
<keyword evidence="1" id="KW-0378">Hydrolase</keyword>
<keyword evidence="4" id="KW-1185">Reference proteome</keyword>
<feature type="domain" description="Xaa-Pro dipeptidyl-peptidase C-terminal" evidence="2">
    <location>
        <begin position="291"/>
        <end position="554"/>
    </location>
</feature>
<evidence type="ECO:0000259" key="2">
    <source>
        <dbReference type="SMART" id="SM00939"/>
    </source>
</evidence>
<dbReference type="Gene3D" id="2.60.120.260">
    <property type="entry name" value="Galactose-binding domain-like"/>
    <property type="match status" value="1"/>
</dbReference>
<gene>
    <name evidence="3" type="ORF">BXY53_0143</name>
</gene>
<organism evidence="3 4">
    <name type="scientific">Dichotomicrobium thermohalophilum</name>
    <dbReference type="NCBI Taxonomy" id="933063"/>
    <lineage>
        <taxon>Bacteria</taxon>
        <taxon>Pseudomonadati</taxon>
        <taxon>Pseudomonadota</taxon>
        <taxon>Alphaproteobacteria</taxon>
        <taxon>Hyphomicrobiales</taxon>
        <taxon>Hyphomicrobiaceae</taxon>
        <taxon>Dichotomicrobium</taxon>
    </lineage>
</organism>
<dbReference type="SUPFAM" id="SSF49785">
    <property type="entry name" value="Galactose-binding domain-like"/>
    <property type="match status" value="1"/>
</dbReference>
<dbReference type="Pfam" id="PF02129">
    <property type="entry name" value="Peptidase_S15"/>
    <property type="match status" value="1"/>
</dbReference>
<dbReference type="OrthoDB" id="9806163at2"/>
<sequence>MKVAEDLPHEVEEEKNVFIEMPDGVRLAARIWRPKGSENAPVPAILEYIPYRKRFGTALRDAITHPYMAGHGYACVRVDLRGSGESEGVLKDEYLQQELDDGVDVIHWLTEQPWCDGNVGMMGISWGGFNSLQIAALRPEALKAIITLSSTDDRYSDDIHHMGGCLLGDNLSWASVMFAYNSLPPDPAIVGERWREIWLERLEGSGLWLEKWLQHQRRDAYWKHGSICEDYEAVQCPVFAVGGWADGYSNAVFRLLTNLKVPRKGLIGPWGHRYPHFGVPGPAIGFLQEAVRWWDHWLKGADTGVMDEPMLRVWMQDSVPPTTSYQERPGRWVAERDWPSPNTIDTHWALIPAGLVPETQPVMPPRLEETVQSIQSPLTVGMFAGKWCSYASGPDLAHDQRQEDGGALVFESEPLEETMEILGAPVIELEVSVDQPVAMIAARISDTRPNGEATRVTYGLLNLTHRNSSENPEPLEPDRKYRVQLQLNDIAHSFPRGHRIRLSLSTSYWPLAWPPPRPVRLTVHLNNCRLTLPKRPARPHEDEALRPFEEAEGAPPLKRTMIRPEEHRWTLHRDYATDTSVLEVVNDSGTYRIDDIDLVVQTKSEEWYRSRGNDFDSVRGETLWQRGLRRGDWGARTVTRTVLTSNPEWFHIRADLDAYETDAEGEHRLVCKSWNSWIPRDNV</sequence>
<evidence type="ECO:0000313" key="3">
    <source>
        <dbReference type="EMBL" id="RIA55090.1"/>
    </source>
</evidence>
<dbReference type="InterPro" id="IPR005674">
    <property type="entry name" value="CocE/Ser_esterase"/>
</dbReference>
<dbReference type="RefSeq" id="WP_119060043.1">
    <property type="nucleotide sequence ID" value="NZ_QXDF01000001.1"/>
</dbReference>
<dbReference type="NCBIfam" id="TIGR00976">
    <property type="entry name" value="CocE_NonD"/>
    <property type="match status" value="1"/>
</dbReference>
<dbReference type="EMBL" id="QXDF01000001">
    <property type="protein sequence ID" value="RIA55090.1"/>
    <property type="molecule type" value="Genomic_DNA"/>
</dbReference>